<protein>
    <submittedName>
        <fullName evidence="1">Methyltransferase domain-containing protein</fullName>
    </submittedName>
</protein>
<dbReference type="GO" id="GO:0032259">
    <property type="term" value="P:methylation"/>
    <property type="evidence" value="ECO:0007669"/>
    <property type="project" value="UniProtKB-KW"/>
</dbReference>
<sequence length="313" mass="36556">MEPRGTELVNLYKRNYNIPADVEVTEAMILQHWNLEKKLTKELWESTPENRWEVFEQAYTLLYSEIEWLNKLPGDTRSPSERYQTWVATIGSKPKKIYEIGSGKGEMISYLSQCEFECKGTEVTRERGEKHIKESSSYLSWGNTDGVNLEQFEPANYYDVVLSNQVIEHFHPDDLQTHFQSAYSILNENGRYIFSTPHCHTGPHDVSFVFKYDDSKGMHLKEYTYHELIEPLTLAGFKSVSCAVPFAINKLLVKLGIKKPEQLTKIGIFYFNFMLIVERILFLIPSKKVRRPLARFLRKLYIFADNIFLIAQK</sequence>
<dbReference type="PANTHER" id="PTHR43861:SF6">
    <property type="entry name" value="METHYLTRANSFERASE TYPE 11"/>
    <property type="match status" value="1"/>
</dbReference>
<dbReference type="Gene3D" id="3.40.50.150">
    <property type="entry name" value="Vaccinia Virus protein VP39"/>
    <property type="match status" value="1"/>
</dbReference>
<dbReference type="RefSeq" id="WP_353931681.1">
    <property type="nucleotide sequence ID" value="NZ_CP150886.1"/>
</dbReference>
<dbReference type="EMBL" id="CP150886">
    <property type="protein sequence ID" value="WZB88777.1"/>
    <property type="molecule type" value="Genomic_DNA"/>
</dbReference>
<dbReference type="InterPro" id="IPR029063">
    <property type="entry name" value="SAM-dependent_MTases_sf"/>
</dbReference>
<dbReference type="PANTHER" id="PTHR43861">
    <property type="entry name" value="TRANS-ACONITATE 2-METHYLTRANSFERASE-RELATED"/>
    <property type="match status" value="1"/>
</dbReference>
<reference evidence="1 2" key="1">
    <citation type="submission" date="2024-04" db="EMBL/GenBank/DDBJ databases">
        <title>Okeanomitos corallinicola gen. &amp; sp. nov. (Nostocales, Cyanobacteria), a new toxic marine heterocyst-forming cyanobacterium from a coral reef.</title>
        <authorList>
            <person name="Li H."/>
            <person name="Li R."/>
            <person name="Kang J."/>
            <person name="Hii K.S."/>
            <person name="Mohamed H.F."/>
            <person name="Xu X."/>
            <person name="Luo Z."/>
        </authorList>
    </citation>
    <scope>NUCLEOTIDE SEQUENCE [LARGE SCALE GENOMIC DNA]</scope>
    <source>
        <strain evidence="1 2">TIOX110</strain>
    </source>
</reference>
<dbReference type="CDD" id="cd02440">
    <property type="entry name" value="AdoMet_MTases"/>
    <property type="match status" value="1"/>
</dbReference>
<proteinExistence type="predicted"/>
<dbReference type="Pfam" id="PF13489">
    <property type="entry name" value="Methyltransf_23"/>
    <property type="match status" value="1"/>
</dbReference>
<evidence type="ECO:0000313" key="1">
    <source>
        <dbReference type="EMBL" id="WZB88777.1"/>
    </source>
</evidence>
<dbReference type="SUPFAM" id="SSF53335">
    <property type="entry name" value="S-adenosyl-L-methionine-dependent methyltransferases"/>
    <property type="match status" value="1"/>
</dbReference>
<accession>A0ABZ2UUY6</accession>
<keyword evidence="1" id="KW-0489">Methyltransferase</keyword>
<name>A0ABZ2UUY6_9CYAN</name>
<keyword evidence="2" id="KW-1185">Reference proteome</keyword>
<keyword evidence="1" id="KW-0808">Transferase</keyword>
<evidence type="ECO:0000313" key="2">
    <source>
        <dbReference type="Proteomes" id="UP001483337"/>
    </source>
</evidence>
<gene>
    <name evidence="1" type="ORF">WJM97_03595</name>
</gene>
<dbReference type="Proteomes" id="UP001483337">
    <property type="component" value="Chromosome"/>
</dbReference>
<dbReference type="GO" id="GO:0008168">
    <property type="term" value="F:methyltransferase activity"/>
    <property type="evidence" value="ECO:0007669"/>
    <property type="project" value="UniProtKB-KW"/>
</dbReference>
<organism evidence="1 2">
    <name type="scientific">Okeanomitos corallinicola TIOX110</name>
    <dbReference type="NCBI Taxonomy" id="3133117"/>
    <lineage>
        <taxon>Bacteria</taxon>
        <taxon>Bacillati</taxon>
        <taxon>Cyanobacteriota</taxon>
        <taxon>Cyanophyceae</taxon>
        <taxon>Nostocales</taxon>
        <taxon>Aphanizomenonaceae</taxon>
        <taxon>Okeanomitos</taxon>
    </lineage>
</organism>